<evidence type="ECO:0000313" key="1">
    <source>
        <dbReference type="EMBL" id="EDZ70632.1"/>
    </source>
</evidence>
<name>B5VN59_YEAS6</name>
<comment type="caution">
    <text evidence="1">The sequence shown here is derived from an EMBL/GenBank/DDBJ whole genome shotgun (WGS) entry which is preliminary data.</text>
</comment>
<dbReference type="Proteomes" id="UP000008988">
    <property type="component" value="Unassembled WGS sequence"/>
</dbReference>
<reference evidence="1 2" key="1">
    <citation type="journal article" date="2008" name="FEMS Yeast Res.">
        <title>Comparative genome analysis of a Saccharomyces cerevisiae wine strain.</title>
        <authorList>
            <person name="Borneman A.R."/>
            <person name="Forgan A.H."/>
            <person name="Pretorius I.S."/>
            <person name="Chambers P.J."/>
        </authorList>
    </citation>
    <scope>NUCLEOTIDE SEQUENCE [LARGE SCALE GENOMIC DNA]</scope>
    <source>
        <strain evidence="1 2">AWRI1631</strain>
    </source>
</reference>
<protein>
    <submittedName>
        <fullName evidence="1">Uncharacterized protein</fullName>
    </submittedName>
</protein>
<dbReference type="EMBL" id="ABSV01001609">
    <property type="protein sequence ID" value="EDZ70632.1"/>
    <property type="molecule type" value="Genomic_DNA"/>
</dbReference>
<sequence length="183" mass="19788">MARYLSSGETRTHKMSSVNSKVVSWCSFKTGRNLFLVPGTRLFSTLKSQNLTVLSADPVTNRLPSEVRSSDQIAASCASSMVSKRLDDARSKSCNSPFLVPSMTSSPPGKNLQVNAYPHSKVLIHLCVLIFHIFNEPLDAVASNLLSSLMSILRTSVLCPCNSIVCVLRGAGLVGSLFSYGME</sequence>
<accession>B5VN59</accession>
<dbReference type="AlphaFoldDB" id="B5VN59"/>
<proteinExistence type="predicted"/>
<evidence type="ECO:0000313" key="2">
    <source>
        <dbReference type="Proteomes" id="UP000008988"/>
    </source>
</evidence>
<gene>
    <name evidence="1" type="ORF">AWRI1631_121730</name>
</gene>
<organism evidence="1 2">
    <name type="scientific">Saccharomyces cerevisiae (strain AWRI1631)</name>
    <name type="common">Baker's yeast</name>
    <dbReference type="NCBI Taxonomy" id="545124"/>
    <lineage>
        <taxon>Eukaryota</taxon>
        <taxon>Fungi</taxon>
        <taxon>Dikarya</taxon>
        <taxon>Ascomycota</taxon>
        <taxon>Saccharomycotina</taxon>
        <taxon>Saccharomycetes</taxon>
        <taxon>Saccharomycetales</taxon>
        <taxon>Saccharomycetaceae</taxon>
        <taxon>Saccharomyces</taxon>
    </lineage>
</organism>